<evidence type="ECO:0000259" key="10">
    <source>
        <dbReference type="Pfam" id="PF22947"/>
    </source>
</evidence>
<keyword evidence="7" id="KW-0030">Aminoacyl-tRNA synthetase</keyword>
<dbReference type="InterPro" id="IPR014729">
    <property type="entry name" value="Rossmann-like_a/b/a_fold"/>
</dbReference>
<dbReference type="NCBIfam" id="TIGR00395">
    <property type="entry name" value="leuS_arch"/>
    <property type="match status" value="1"/>
</dbReference>
<dbReference type="Pfam" id="PF24810">
    <property type="entry name" value="RBD_LARS1"/>
    <property type="match status" value="1"/>
</dbReference>
<dbReference type="SUPFAM" id="SSF47323">
    <property type="entry name" value="Anticodon-binding domain of a subclass of class I aminoacyl-tRNA synthetases"/>
    <property type="match status" value="1"/>
</dbReference>
<keyword evidence="5" id="KW-0067">ATP-binding</keyword>
<dbReference type="FunFam" id="3.90.740.10:FF:000001">
    <property type="entry name" value="Leucine--tRNA ligase, cytoplasmic"/>
    <property type="match status" value="1"/>
</dbReference>
<evidence type="ECO:0000256" key="7">
    <source>
        <dbReference type="ARBA" id="ARBA00023146"/>
    </source>
</evidence>
<gene>
    <name evidence="12" type="ORF">TMSB3V08_LOCUS2074</name>
</gene>
<evidence type="ECO:0000313" key="12">
    <source>
        <dbReference type="EMBL" id="CAD7425157.1"/>
    </source>
</evidence>
<evidence type="ECO:0000256" key="1">
    <source>
        <dbReference type="ARBA" id="ARBA00005594"/>
    </source>
</evidence>
<evidence type="ECO:0000256" key="5">
    <source>
        <dbReference type="ARBA" id="ARBA00022840"/>
    </source>
</evidence>
<name>A0A7R9E2X1_9NEOP</name>
<dbReference type="InterPro" id="IPR055416">
    <property type="entry name" value="RBD_LARS1"/>
</dbReference>
<sequence length="1143" mass="130466">MFSLYAQFAARYQRLKGKQVLFPFGFHCTGMPIKACSDKLKREMEDYGFPPKFPEAAIATPQLIDTDIVVKDKSKGKKVRRDYIVVKDKSKGKKVRRDYIVVKDRSKGKKVRRDYIVVKDRSKGKKVRCDYIVVKDRSKGKKSKAVAKTGSAKYQWQIMQSLGLQDEEIKKFADSSYWLEYFPPLAVKDLRSIGIHVDWRRTFITTDANPFFDQFVRWQFLRLKERSKVMYGKRYTVFSPKDNQPCMDHDRSTGEGLGPQEYTLIKMRLQQPYPQKLSSVGGRPVFLVAATLRPETMYGQTNCWVHPDIKYIAFNTAQGDVFVSTRRAARNMVYQGFTSGELDIVAELLGQDIMGLSLKAPLTFYNLIYTLPMLTIREDKGTGLVTSVPSDSPDDYAALMDLKKKQPFREKYGIKDKMIPILEIPELGKLSAVTLYERLKIQSQNDKDKLQEAKELVYLKGFYDGVMLVGDFRGKKVQEVKKDLQKRLIDSKEAALYYEPEKQIISRSGDECVVALCNQWYLNYGEEHWKSQALANLDEMNTFHDEVKKNFIATLNWLHEYACSRTYGLGTKLPWDEQWLIESLSDSTIYMAFYTVAHLLQGGTFQGEKPNALGITADQMTPDVWDYIFLKESKFPSKSKIPRASLDLMKREFEYWYPVDLRCSGKDLIQNHLTFFIYNHCAIWPEDKGKWPKGIRANGHLLLNSLKMSKSDGNFLTLSEAVGKFSADGMRLCLADAGDSIEDANFVESMADAGILRLYTFIEWVKEILSNRKTLRKGPADTFHDRVFLSEINLKIQEVDENYRRMLFKEALKAGFFELQAVRDKYRELSLLSGMHKELIDRFLEVQALLLAPILAGPVDGILVKSSCYLMEAAHSFRIQLKYHTQPKKPGKGDASGVSKPTHADIWIAKTYPPWQSTVLTTLSQLYQENGTLPDNKVISSELAGKPELKKYMKRVMPFVQATREKVEQVGLEALNLTLDFDEYNVVAENLVYLENTLDVEDITIQFATEGPEKTREECCPGRPLISFSVRPSVKLRLTNPQPQNGLFSHILSVGEGDTVAKLAARLARENKLINDANSIELWRYKDVKLGPRQFPVYGKPTSGAVLIEKEAVFHANVDNNSLDISLNGSKHPVGPAVIYIVK</sequence>
<dbReference type="GO" id="GO:0005524">
    <property type="term" value="F:ATP binding"/>
    <property type="evidence" value="ECO:0007669"/>
    <property type="project" value="UniProtKB-KW"/>
</dbReference>
<dbReference type="EC" id="6.1.1.4" evidence="2"/>
<dbReference type="CDD" id="cd07959">
    <property type="entry name" value="Anticodon_Ia_Leu_AEc"/>
    <property type="match status" value="1"/>
</dbReference>
<feature type="domain" description="Leucine--tRNA ligase ubiquitin-like" evidence="10">
    <location>
        <begin position="1031"/>
        <end position="1142"/>
    </location>
</feature>
<evidence type="ECO:0000256" key="8">
    <source>
        <dbReference type="ARBA" id="ARBA00030520"/>
    </source>
</evidence>
<feature type="domain" description="Aminoacyl-tRNA synthetase class Ia" evidence="9">
    <location>
        <begin position="180"/>
        <end position="745"/>
    </location>
</feature>
<feature type="domain" description="Leucine--tRNA ligase RagD-binding" evidence="11">
    <location>
        <begin position="908"/>
        <end position="980"/>
    </location>
</feature>
<keyword evidence="6" id="KW-0648">Protein biosynthesis</keyword>
<dbReference type="EMBL" id="OB792894">
    <property type="protein sequence ID" value="CAD7425157.1"/>
    <property type="molecule type" value="Genomic_DNA"/>
</dbReference>
<organism evidence="12">
    <name type="scientific">Timema monikensis</name>
    <dbReference type="NCBI Taxonomy" id="170555"/>
    <lineage>
        <taxon>Eukaryota</taxon>
        <taxon>Metazoa</taxon>
        <taxon>Ecdysozoa</taxon>
        <taxon>Arthropoda</taxon>
        <taxon>Hexapoda</taxon>
        <taxon>Insecta</taxon>
        <taxon>Pterygota</taxon>
        <taxon>Neoptera</taxon>
        <taxon>Polyneoptera</taxon>
        <taxon>Phasmatodea</taxon>
        <taxon>Timematodea</taxon>
        <taxon>Timematoidea</taxon>
        <taxon>Timematidae</taxon>
        <taxon>Timema</taxon>
    </lineage>
</organism>
<dbReference type="SUPFAM" id="SSF52374">
    <property type="entry name" value="Nucleotidylyl transferase"/>
    <property type="match status" value="1"/>
</dbReference>
<dbReference type="InterPro" id="IPR009080">
    <property type="entry name" value="tRNAsynth_Ia_anticodon-bd"/>
</dbReference>
<protein>
    <recommendedName>
        <fullName evidence="2">leucine--tRNA ligase</fullName>
        <ecNumber evidence="2">6.1.1.4</ecNumber>
    </recommendedName>
    <alternativeName>
        <fullName evidence="8">Leucyl-tRNA synthetase</fullName>
    </alternativeName>
</protein>
<evidence type="ECO:0000259" key="9">
    <source>
        <dbReference type="Pfam" id="PF00133"/>
    </source>
</evidence>
<evidence type="ECO:0000256" key="4">
    <source>
        <dbReference type="ARBA" id="ARBA00022741"/>
    </source>
</evidence>
<dbReference type="InterPro" id="IPR009008">
    <property type="entry name" value="Val/Leu/Ile-tRNA-synth_edit"/>
</dbReference>
<dbReference type="PANTHER" id="PTHR45794:SF1">
    <property type="entry name" value="LEUCINE--TRNA LIGASE, CYTOPLASMIC"/>
    <property type="match status" value="1"/>
</dbReference>
<dbReference type="GO" id="GO:0004823">
    <property type="term" value="F:leucine-tRNA ligase activity"/>
    <property type="evidence" value="ECO:0007669"/>
    <property type="project" value="UniProtKB-EC"/>
</dbReference>
<dbReference type="InterPro" id="IPR004493">
    <property type="entry name" value="Leu-tRNA-synth_Ia_arc/euk"/>
</dbReference>
<comment type="similarity">
    <text evidence="1">Belongs to the class-I aminoacyl-tRNA synthetase family.</text>
</comment>
<dbReference type="SUPFAM" id="SSF50677">
    <property type="entry name" value="ValRS/IleRS/LeuRS editing domain"/>
    <property type="match status" value="1"/>
</dbReference>
<dbReference type="Pfam" id="PF22947">
    <property type="entry name" value="ULD_3"/>
    <property type="match status" value="1"/>
</dbReference>
<dbReference type="Gene3D" id="3.90.740.10">
    <property type="entry name" value="Valyl/Leucyl/Isoleucyl-tRNA synthetase, editing domain"/>
    <property type="match status" value="1"/>
</dbReference>
<dbReference type="GO" id="GO:0006429">
    <property type="term" value="P:leucyl-tRNA aminoacylation"/>
    <property type="evidence" value="ECO:0007669"/>
    <property type="project" value="InterPro"/>
</dbReference>
<accession>A0A7R9E2X1</accession>
<evidence type="ECO:0000256" key="6">
    <source>
        <dbReference type="ARBA" id="ARBA00022917"/>
    </source>
</evidence>
<reference evidence="12" key="1">
    <citation type="submission" date="2020-11" db="EMBL/GenBank/DDBJ databases">
        <authorList>
            <person name="Tran Van P."/>
        </authorList>
    </citation>
    <scope>NUCLEOTIDE SEQUENCE</scope>
</reference>
<dbReference type="Pfam" id="PF00133">
    <property type="entry name" value="tRNA-synt_1"/>
    <property type="match status" value="1"/>
</dbReference>
<dbReference type="AlphaFoldDB" id="A0A7R9E2X1"/>
<dbReference type="InterPro" id="IPR002300">
    <property type="entry name" value="aa-tRNA-synth_Ia"/>
</dbReference>
<evidence type="ECO:0000259" key="11">
    <source>
        <dbReference type="Pfam" id="PF24810"/>
    </source>
</evidence>
<dbReference type="PANTHER" id="PTHR45794">
    <property type="entry name" value="LEUCYL-TRNA SYNTHETASE"/>
    <property type="match status" value="1"/>
</dbReference>
<keyword evidence="3" id="KW-0436">Ligase</keyword>
<dbReference type="GO" id="GO:0002161">
    <property type="term" value="F:aminoacyl-tRNA deacylase activity"/>
    <property type="evidence" value="ECO:0007669"/>
    <property type="project" value="InterPro"/>
</dbReference>
<evidence type="ECO:0000256" key="2">
    <source>
        <dbReference type="ARBA" id="ARBA00013164"/>
    </source>
</evidence>
<keyword evidence="4" id="KW-0547">Nucleotide-binding</keyword>
<proteinExistence type="inferred from homology"/>
<dbReference type="InterPro" id="IPR054509">
    <property type="entry name" value="LARS1_ULD"/>
</dbReference>
<evidence type="ECO:0000256" key="3">
    <source>
        <dbReference type="ARBA" id="ARBA00022598"/>
    </source>
</evidence>
<dbReference type="Gene3D" id="3.40.50.620">
    <property type="entry name" value="HUPs"/>
    <property type="match status" value="2"/>
</dbReference>